<comment type="similarity">
    <text evidence="1">Belongs to the ARG7 family.</text>
</comment>
<proteinExistence type="inferred from homology"/>
<sequence>MDFVKKCKRVCGSSSKRLYPEESSGSGRSSYGKLSEKCPKKQEDVTNKRPPNGYLCVYVGPERQRFVIKIKIFNHPLFKTLLEDVENEYGYTNDGPLWFPCDVELFCEALVEIESV</sequence>
<dbReference type="Proteomes" id="UP000242715">
    <property type="component" value="Unassembled WGS sequence"/>
</dbReference>
<organism evidence="3 4">
    <name type="scientific">Trifolium subterraneum</name>
    <name type="common">Subterranean clover</name>
    <dbReference type="NCBI Taxonomy" id="3900"/>
    <lineage>
        <taxon>Eukaryota</taxon>
        <taxon>Viridiplantae</taxon>
        <taxon>Streptophyta</taxon>
        <taxon>Embryophyta</taxon>
        <taxon>Tracheophyta</taxon>
        <taxon>Spermatophyta</taxon>
        <taxon>Magnoliopsida</taxon>
        <taxon>eudicotyledons</taxon>
        <taxon>Gunneridae</taxon>
        <taxon>Pentapetalae</taxon>
        <taxon>rosids</taxon>
        <taxon>fabids</taxon>
        <taxon>Fabales</taxon>
        <taxon>Fabaceae</taxon>
        <taxon>Papilionoideae</taxon>
        <taxon>50 kb inversion clade</taxon>
        <taxon>NPAAA clade</taxon>
        <taxon>Hologalegina</taxon>
        <taxon>IRL clade</taxon>
        <taxon>Trifolieae</taxon>
        <taxon>Trifolium</taxon>
    </lineage>
</organism>
<dbReference type="EMBL" id="DF974147">
    <property type="protein sequence ID" value="GAU45734.1"/>
    <property type="molecule type" value="Genomic_DNA"/>
</dbReference>
<gene>
    <name evidence="3" type="ORF">TSUD_77590</name>
</gene>
<name>A0A2Z6NMW5_TRISU</name>
<dbReference type="OrthoDB" id="660486at2759"/>
<evidence type="ECO:0000313" key="4">
    <source>
        <dbReference type="Proteomes" id="UP000242715"/>
    </source>
</evidence>
<keyword evidence="4" id="KW-1185">Reference proteome</keyword>
<accession>A0A2Z6NMW5</accession>
<dbReference type="InterPro" id="IPR003676">
    <property type="entry name" value="SAUR_fam"/>
</dbReference>
<dbReference type="PANTHER" id="PTHR31374:SF199">
    <property type="entry name" value="SMALL AUXIN-UP RNA-RELATED"/>
    <property type="match status" value="1"/>
</dbReference>
<evidence type="ECO:0000256" key="1">
    <source>
        <dbReference type="ARBA" id="ARBA00006974"/>
    </source>
</evidence>
<dbReference type="Pfam" id="PF02519">
    <property type="entry name" value="Auxin_inducible"/>
    <property type="match status" value="1"/>
</dbReference>
<feature type="compositionally biased region" description="Basic and acidic residues" evidence="2">
    <location>
        <begin position="34"/>
        <end position="46"/>
    </location>
</feature>
<protein>
    <submittedName>
        <fullName evidence="3">Uncharacterized protein</fullName>
    </submittedName>
</protein>
<dbReference type="PANTHER" id="PTHR31374">
    <property type="entry name" value="AUXIN-INDUCED PROTEIN-LIKE-RELATED"/>
    <property type="match status" value="1"/>
</dbReference>
<dbReference type="GO" id="GO:0009733">
    <property type="term" value="P:response to auxin"/>
    <property type="evidence" value="ECO:0007669"/>
    <property type="project" value="InterPro"/>
</dbReference>
<dbReference type="AlphaFoldDB" id="A0A2Z6NMW5"/>
<evidence type="ECO:0000256" key="2">
    <source>
        <dbReference type="SAM" id="MobiDB-lite"/>
    </source>
</evidence>
<feature type="region of interest" description="Disordered" evidence="2">
    <location>
        <begin position="16"/>
        <end position="46"/>
    </location>
</feature>
<feature type="compositionally biased region" description="Low complexity" evidence="2">
    <location>
        <begin position="23"/>
        <end position="33"/>
    </location>
</feature>
<evidence type="ECO:0000313" key="3">
    <source>
        <dbReference type="EMBL" id="GAU45734.1"/>
    </source>
</evidence>
<reference evidence="4" key="1">
    <citation type="journal article" date="2017" name="Front. Plant Sci.">
        <title>Climate Clever Clovers: New Paradigm to Reduce the Environmental Footprint of Ruminants by Breeding Low Methanogenic Forages Utilizing Haplotype Variation.</title>
        <authorList>
            <person name="Kaur P."/>
            <person name="Appels R."/>
            <person name="Bayer P.E."/>
            <person name="Keeble-Gagnere G."/>
            <person name="Wang J."/>
            <person name="Hirakawa H."/>
            <person name="Shirasawa K."/>
            <person name="Vercoe P."/>
            <person name="Stefanova K."/>
            <person name="Durmic Z."/>
            <person name="Nichols P."/>
            <person name="Revell C."/>
            <person name="Isobe S.N."/>
            <person name="Edwards D."/>
            <person name="Erskine W."/>
        </authorList>
    </citation>
    <scope>NUCLEOTIDE SEQUENCE [LARGE SCALE GENOMIC DNA]</scope>
    <source>
        <strain evidence="4">cv. Daliak</strain>
    </source>
</reference>